<dbReference type="EC" id="5.3.3.2" evidence="11"/>
<comment type="cofactor">
    <cofactor evidence="11">
        <name>NADPH</name>
        <dbReference type="ChEBI" id="CHEBI:57783"/>
    </cofactor>
</comment>
<dbReference type="RefSeq" id="WP_044395542.1">
    <property type="nucleotide sequence ID" value="NZ_JXIQ01000136.1"/>
</dbReference>
<comment type="similarity">
    <text evidence="11">Belongs to the IPP isomerase type 2 family.</text>
</comment>
<comment type="cofactor">
    <cofactor evidence="11">
        <name>Mg(2+)</name>
        <dbReference type="ChEBI" id="CHEBI:18420"/>
    </cofactor>
</comment>
<reference evidence="13 14" key="1">
    <citation type="submission" date="2015-01" db="EMBL/GenBank/DDBJ databases">
        <title>Draft genome sequences of the supercritical CO2 tolerant bacteria Bacillus subterraneus MITOT1 and Bacillus cereus MIT0214.</title>
        <authorList>
            <person name="Peet K.C."/>
            <person name="Thompson J.R."/>
        </authorList>
    </citation>
    <scope>NUCLEOTIDE SEQUENCE [LARGE SCALE GENOMIC DNA]</scope>
    <source>
        <strain evidence="13 14">MITOT1</strain>
    </source>
</reference>
<dbReference type="GO" id="GO:0016491">
    <property type="term" value="F:oxidoreductase activity"/>
    <property type="evidence" value="ECO:0007669"/>
    <property type="project" value="InterPro"/>
</dbReference>
<dbReference type="GO" id="GO:0008299">
    <property type="term" value="P:isoprenoid biosynthetic process"/>
    <property type="evidence" value="ECO:0007669"/>
    <property type="project" value="UniProtKB-UniRule"/>
</dbReference>
<comment type="cofactor">
    <cofactor evidence="1 11">
        <name>FMN</name>
        <dbReference type="ChEBI" id="CHEBI:58210"/>
    </cofactor>
</comment>
<keyword evidence="9 11" id="KW-0413">Isomerase</keyword>
<dbReference type="SMART" id="SM01240">
    <property type="entry name" value="IMPDH"/>
    <property type="match status" value="1"/>
</dbReference>
<comment type="function">
    <text evidence="11">Involved in the biosynthesis of isoprenoids. Catalyzes the 1,3-allylic rearrangement of the homoallylic substrate isopentenyl (IPP) to its allylic isomer, dimethylallyl diphosphate (DMAPP).</text>
</comment>
<dbReference type="InterPro" id="IPR000262">
    <property type="entry name" value="FMN-dep_DH"/>
</dbReference>
<feature type="binding site" evidence="11">
    <location>
        <position position="152"/>
    </location>
    <ligand>
        <name>substrate</name>
    </ligand>
</feature>
<dbReference type="PANTHER" id="PTHR43665">
    <property type="entry name" value="ISOPENTENYL-DIPHOSPHATE DELTA-ISOMERASE"/>
    <property type="match status" value="1"/>
</dbReference>
<dbReference type="GO" id="GO:0070402">
    <property type="term" value="F:NADPH binding"/>
    <property type="evidence" value="ECO:0007669"/>
    <property type="project" value="UniProtKB-UniRule"/>
</dbReference>
<keyword evidence="4 11" id="KW-0288">FMN</keyword>
<evidence type="ECO:0000256" key="5">
    <source>
        <dbReference type="ARBA" id="ARBA00022723"/>
    </source>
</evidence>
<keyword evidence="8 11" id="KW-0414">Isoprene biosynthesis</keyword>
<evidence type="ECO:0000256" key="9">
    <source>
        <dbReference type="ARBA" id="ARBA00023235"/>
    </source>
</evidence>
<keyword evidence="14" id="KW-1185">Reference proteome</keyword>
<keyword evidence="7 11" id="KW-0521">NADP</keyword>
<dbReference type="GO" id="GO:0005737">
    <property type="term" value="C:cytoplasm"/>
    <property type="evidence" value="ECO:0007669"/>
    <property type="project" value="UniProtKB-SubCell"/>
</dbReference>
<comment type="catalytic activity">
    <reaction evidence="11">
        <text>isopentenyl diphosphate = dimethylallyl diphosphate</text>
        <dbReference type="Rhea" id="RHEA:23284"/>
        <dbReference type="ChEBI" id="CHEBI:57623"/>
        <dbReference type="ChEBI" id="CHEBI:128769"/>
        <dbReference type="EC" id="5.3.3.2"/>
    </reaction>
</comment>
<feature type="binding site" evidence="11">
    <location>
        <position position="214"/>
    </location>
    <ligand>
        <name>FMN</name>
        <dbReference type="ChEBI" id="CHEBI:58210"/>
    </ligand>
</feature>
<evidence type="ECO:0000256" key="8">
    <source>
        <dbReference type="ARBA" id="ARBA00023229"/>
    </source>
</evidence>
<dbReference type="PIRSF" id="PIRSF003314">
    <property type="entry name" value="IPP_isomerase"/>
    <property type="match status" value="1"/>
</dbReference>
<dbReference type="OrthoDB" id="9795032at2"/>
<keyword evidence="2 11" id="KW-0963">Cytoplasm</keyword>
<dbReference type="SUPFAM" id="SSF51395">
    <property type="entry name" value="FMN-linked oxidoreductases"/>
    <property type="match status" value="1"/>
</dbReference>
<organism evidence="13 14">
    <name type="scientific">Mesobacillus subterraneus</name>
    <dbReference type="NCBI Taxonomy" id="285983"/>
    <lineage>
        <taxon>Bacteria</taxon>
        <taxon>Bacillati</taxon>
        <taxon>Bacillota</taxon>
        <taxon>Bacilli</taxon>
        <taxon>Bacillales</taxon>
        <taxon>Bacillaceae</taxon>
        <taxon>Mesobacillus</taxon>
    </lineage>
</organism>
<protein>
    <recommendedName>
        <fullName evidence="11">Isopentenyl-diphosphate delta-isomerase</fullName>
        <shortName evidence="11">IPP isomerase</shortName>
        <ecNumber evidence="11">5.3.3.2</ecNumber>
    </recommendedName>
    <alternativeName>
        <fullName evidence="11">Isopentenyl diphosphate:dimethylallyl diphosphate isomerase</fullName>
    </alternativeName>
    <alternativeName>
        <fullName evidence="11">Isopentenyl pyrophosphate isomerase</fullName>
    </alternativeName>
    <alternativeName>
        <fullName evidence="11">Type 2 isopentenyl diphosphate isomerase</fullName>
        <shortName evidence="11">IDI-2</shortName>
    </alternativeName>
</protein>
<feature type="binding site" evidence="11">
    <location>
        <position position="153"/>
    </location>
    <ligand>
        <name>Mg(2+)</name>
        <dbReference type="ChEBI" id="CHEBI:18420"/>
    </ligand>
</feature>
<evidence type="ECO:0000256" key="4">
    <source>
        <dbReference type="ARBA" id="ARBA00022643"/>
    </source>
</evidence>
<dbReference type="Pfam" id="PF01070">
    <property type="entry name" value="FMN_dh"/>
    <property type="match status" value="1"/>
</dbReference>
<evidence type="ECO:0000256" key="10">
    <source>
        <dbReference type="ARBA" id="ARBA00025810"/>
    </source>
</evidence>
<feature type="domain" description="FMN-dependent dehydrogenase" evidence="12">
    <location>
        <begin position="167"/>
        <end position="322"/>
    </location>
</feature>
<dbReference type="EMBL" id="JXIQ01000136">
    <property type="protein sequence ID" value="KIY21017.1"/>
    <property type="molecule type" value="Genomic_DNA"/>
</dbReference>
<evidence type="ECO:0000256" key="1">
    <source>
        <dbReference type="ARBA" id="ARBA00001917"/>
    </source>
</evidence>
<gene>
    <name evidence="11" type="primary">fni</name>
    <name evidence="13" type="ORF">UB32_16020</name>
</gene>
<feature type="binding site" evidence="11">
    <location>
        <begin position="6"/>
        <end position="7"/>
    </location>
    <ligand>
        <name>substrate</name>
    </ligand>
</feature>
<evidence type="ECO:0000256" key="7">
    <source>
        <dbReference type="ARBA" id="ARBA00022857"/>
    </source>
</evidence>
<dbReference type="CDD" id="cd02811">
    <property type="entry name" value="IDI-2_FMN"/>
    <property type="match status" value="1"/>
</dbReference>
<dbReference type="Gene3D" id="3.20.20.70">
    <property type="entry name" value="Aldolase class I"/>
    <property type="match status" value="1"/>
</dbReference>
<proteinExistence type="inferred from homology"/>
<sequence>MSRSKRKWDHIQYALEMGQTRLSGFDDIKFVNQSLPEMNFDSVKLQTEIGELSLSSPIFINAMTGGGGERTFRINRDLAIAARETGTAIAVGSQMSALRNPEERRTYEIVREMHPGGILLANLGSEATLEQAKAAVEMIRADGLQIHLNVVQELTMPEGDRYFSGALARIAEIVENIGVPVIVKEVGFGVSSETAAKLYAHGVRYLDIGGFGGTNFAKIENKRRERLLTFFEDWGIPSVASIMEAKSAVQDMTVIASGGIQTSFDIVKGLASGAAAAAMAGYLLKTLLEQGTEGLIKEISNIKEEIAILMTAVGVQTIEELHHVPIVISGETHHWLSQRGIDTKAFAQRRDLK</sequence>
<keyword evidence="5 11" id="KW-0479">Metal-binding</keyword>
<dbReference type="NCBIfam" id="TIGR02151">
    <property type="entry name" value="IPP_isom_2"/>
    <property type="match status" value="1"/>
</dbReference>
<comment type="caution">
    <text evidence="11">Lacks conserved residue(s) required for the propagation of feature annotation.</text>
</comment>
<feature type="binding site" evidence="11">
    <location>
        <begin position="280"/>
        <end position="281"/>
    </location>
    <ligand>
        <name>FMN</name>
        <dbReference type="ChEBI" id="CHEBI:58210"/>
    </ligand>
</feature>
<dbReference type="GO" id="GO:0000287">
    <property type="term" value="F:magnesium ion binding"/>
    <property type="evidence" value="ECO:0007669"/>
    <property type="project" value="UniProtKB-UniRule"/>
</dbReference>
<comment type="subunit">
    <text evidence="10 11">Homooctamer. Dimer of tetramers.</text>
</comment>
<dbReference type="InterPro" id="IPR013785">
    <property type="entry name" value="Aldolase_TIM"/>
</dbReference>
<evidence type="ECO:0000313" key="14">
    <source>
        <dbReference type="Proteomes" id="UP000032512"/>
    </source>
</evidence>
<dbReference type="GO" id="GO:0004452">
    <property type="term" value="F:isopentenyl-diphosphate delta-isomerase activity"/>
    <property type="evidence" value="ECO:0007669"/>
    <property type="project" value="UniProtKB-UniRule"/>
</dbReference>
<dbReference type="Proteomes" id="UP000032512">
    <property type="component" value="Unassembled WGS sequence"/>
</dbReference>
<evidence type="ECO:0000256" key="3">
    <source>
        <dbReference type="ARBA" id="ARBA00022630"/>
    </source>
</evidence>
<dbReference type="InterPro" id="IPR011179">
    <property type="entry name" value="IPdP_isomerase"/>
</dbReference>
<keyword evidence="6 11" id="KW-0460">Magnesium</keyword>
<comment type="subcellular location">
    <subcellularLocation>
        <location evidence="11">Cytoplasm</location>
    </subcellularLocation>
</comment>
<feature type="binding site" evidence="11">
    <location>
        <position position="93"/>
    </location>
    <ligand>
        <name>FMN</name>
        <dbReference type="ChEBI" id="CHEBI:58210"/>
    </ligand>
</feature>
<comment type="caution">
    <text evidence="13">The sequence shown here is derived from an EMBL/GenBank/DDBJ whole genome shotgun (WGS) entry which is preliminary data.</text>
</comment>
<feature type="binding site" evidence="11">
    <location>
        <position position="184"/>
    </location>
    <ligand>
        <name>FMN</name>
        <dbReference type="ChEBI" id="CHEBI:58210"/>
    </ligand>
</feature>
<dbReference type="PANTHER" id="PTHR43665:SF1">
    <property type="entry name" value="ISOPENTENYL-DIPHOSPHATE DELTA-ISOMERASE"/>
    <property type="match status" value="1"/>
</dbReference>
<accession>A0A0D6Z608</accession>
<dbReference type="AlphaFoldDB" id="A0A0D6Z608"/>
<dbReference type="PATRIC" id="fig|285983.3.peg.2308"/>
<evidence type="ECO:0000259" key="12">
    <source>
        <dbReference type="Pfam" id="PF01070"/>
    </source>
</evidence>
<feature type="binding site" evidence="11">
    <location>
        <position position="122"/>
    </location>
    <ligand>
        <name>FMN</name>
        <dbReference type="ChEBI" id="CHEBI:58210"/>
    </ligand>
</feature>
<evidence type="ECO:0000256" key="6">
    <source>
        <dbReference type="ARBA" id="ARBA00022842"/>
    </source>
</evidence>
<dbReference type="GO" id="GO:0010181">
    <property type="term" value="F:FMN binding"/>
    <property type="evidence" value="ECO:0007669"/>
    <property type="project" value="UniProtKB-UniRule"/>
</dbReference>
<dbReference type="HAMAP" id="MF_00354">
    <property type="entry name" value="Idi_2"/>
    <property type="match status" value="1"/>
</dbReference>
<keyword evidence="3 11" id="KW-0285">Flavoprotein</keyword>
<evidence type="ECO:0000256" key="11">
    <source>
        <dbReference type="HAMAP-Rule" id="MF_00354"/>
    </source>
</evidence>
<feature type="binding site" evidence="11">
    <location>
        <begin position="62"/>
        <end position="64"/>
    </location>
    <ligand>
        <name>FMN</name>
        <dbReference type="ChEBI" id="CHEBI:58210"/>
    </ligand>
</feature>
<evidence type="ECO:0000256" key="2">
    <source>
        <dbReference type="ARBA" id="ARBA00022490"/>
    </source>
</evidence>
<name>A0A0D6Z608_9BACI</name>
<evidence type="ECO:0000313" key="13">
    <source>
        <dbReference type="EMBL" id="KIY21017.1"/>
    </source>
</evidence>